<organism evidence="1 2">
    <name type="scientific">Steinernema glaseri</name>
    <dbReference type="NCBI Taxonomy" id="37863"/>
    <lineage>
        <taxon>Eukaryota</taxon>
        <taxon>Metazoa</taxon>
        <taxon>Ecdysozoa</taxon>
        <taxon>Nematoda</taxon>
        <taxon>Chromadorea</taxon>
        <taxon>Rhabditida</taxon>
        <taxon>Tylenchina</taxon>
        <taxon>Panagrolaimomorpha</taxon>
        <taxon>Strongyloidoidea</taxon>
        <taxon>Steinernematidae</taxon>
        <taxon>Steinernema</taxon>
    </lineage>
</organism>
<accession>A0A1I8A2W1</accession>
<sequence length="118" mass="13444">MLEYTRHSFVTKSADSPPLSDVTPYFKNNDICTSVLRLEDFSFGGAPDEKRLIMLCTDADNRQVIFTAYNFNGWEPASHLQETLQQLRGRIIQINDSSFLPLPSGIVHLRMKGYTEIC</sequence>
<reference evidence="2" key="1">
    <citation type="submission" date="2016-11" db="UniProtKB">
        <authorList>
            <consortium name="WormBaseParasite"/>
        </authorList>
    </citation>
    <scope>IDENTIFICATION</scope>
</reference>
<evidence type="ECO:0000313" key="2">
    <source>
        <dbReference type="WBParaSite" id="L893_g32031.t2"/>
    </source>
</evidence>
<name>A0A1I8A2W1_9BILA</name>
<dbReference type="AlphaFoldDB" id="A0A1I8A2W1"/>
<keyword evidence="1" id="KW-1185">Reference proteome</keyword>
<dbReference type="Proteomes" id="UP000095287">
    <property type="component" value="Unplaced"/>
</dbReference>
<evidence type="ECO:0000313" key="1">
    <source>
        <dbReference type="Proteomes" id="UP000095287"/>
    </source>
</evidence>
<dbReference type="WBParaSite" id="L893_g32031.t2">
    <property type="protein sequence ID" value="L893_g32031.t2"/>
    <property type="gene ID" value="L893_g32031"/>
</dbReference>
<proteinExistence type="predicted"/>
<protein>
    <submittedName>
        <fullName evidence="2">Glyco_hydro38C2 domain-containing protein</fullName>
    </submittedName>
</protein>